<dbReference type="Proteomes" id="UP001605036">
    <property type="component" value="Unassembled WGS sequence"/>
</dbReference>
<sequence length="181" mass="19768">MSNVAVQSSQNYGRGFFRAIKETFWTATTTSISTPPDRPDQEKKTCSAAELGDQDRPEVSKGSVLSSNEEDLTSTTTDSKAGGGKEKKKFKKKKEIVSSSTAVPRVEICTGKKCKAKGSEQLLSSVQDLSAGRVEIAHTTCMSACKIGMNVRFTKDGTTFDMHNKVDAEGCEQILCKHFQW</sequence>
<dbReference type="EMBL" id="JBHFFA010000004">
    <property type="protein sequence ID" value="KAL2630273.1"/>
    <property type="molecule type" value="Genomic_DNA"/>
</dbReference>
<name>A0ABD1YHJ8_9MARC</name>
<evidence type="ECO:0000313" key="3">
    <source>
        <dbReference type="Proteomes" id="UP001605036"/>
    </source>
</evidence>
<reference evidence="2 3" key="1">
    <citation type="submission" date="2024-09" db="EMBL/GenBank/DDBJ databases">
        <title>Chromosome-scale assembly of Riccia fluitans.</title>
        <authorList>
            <person name="Paukszto L."/>
            <person name="Sawicki J."/>
            <person name="Karawczyk K."/>
            <person name="Piernik-Szablinska J."/>
            <person name="Szczecinska M."/>
            <person name="Mazdziarz M."/>
        </authorList>
    </citation>
    <scope>NUCLEOTIDE SEQUENCE [LARGE SCALE GENOMIC DNA]</scope>
    <source>
        <strain evidence="2">Rf_01</strain>
        <tissue evidence="2">Aerial parts of the thallus</tissue>
    </source>
</reference>
<organism evidence="2 3">
    <name type="scientific">Riccia fluitans</name>
    <dbReference type="NCBI Taxonomy" id="41844"/>
    <lineage>
        <taxon>Eukaryota</taxon>
        <taxon>Viridiplantae</taxon>
        <taxon>Streptophyta</taxon>
        <taxon>Embryophyta</taxon>
        <taxon>Marchantiophyta</taxon>
        <taxon>Marchantiopsida</taxon>
        <taxon>Marchantiidae</taxon>
        <taxon>Marchantiales</taxon>
        <taxon>Ricciaceae</taxon>
        <taxon>Riccia</taxon>
    </lineage>
</organism>
<dbReference type="CDD" id="cd02980">
    <property type="entry name" value="TRX_Fd_family"/>
    <property type="match status" value="1"/>
</dbReference>
<evidence type="ECO:0000256" key="1">
    <source>
        <dbReference type="SAM" id="MobiDB-lite"/>
    </source>
</evidence>
<dbReference type="Gene3D" id="3.40.30.10">
    <property type="entry name" value="Glutaredoxin"/>
    <property type="match status" value="1"/>
</dbReference>
<dbReference type="AlphaFoldDB" id="A0ABD1YHJ8"/>
<protein>
    <submittedName>
        <fullName evidence="2">Uncharacterized protein</fullName>
    </submittedName>
</protein>
<gene>
    <name evidence="2" type="ORF">R1flu_014959</name>
</gene>
<dbReference type="InterPro" id="IPR036249">
    <property type="entry name" value="Thioredoxin-like_sf"/>
</dbReference>
<feature type="compositionally biased region" description="Polar residues" evidence="1">
    <location>
        <begin position="63"/>
        <end position="79"/>
    </location>
</feature>
<comment type="caution">
    <text evidence="2">The sequence shown here is derived from an EMBL/GenBank/DDBJ whole genome shotgun (WGS) entry which is preliminary data.</text>
</comment>
<proteinExistence type="predicted"/>
<keyword evidence="3" id="KW-1185">Reference proteome</keyword>
<feature type="region of interest" description="Disordered" evidence="1">
    <location>
        <begin position="29"/>
        <end position="94"/>
    </location>
</feature>
<dbReference type="SUPFAM" id="SSF52833">
    <property type="entry name" value="Thioredoxin-like"/>
    <property type="match status" value="1"/>
</dbReference>
<accession>A0ABD1YHJ8</accession>
<evidence type="ECO:0000313" key="2">
    <source>
        <dbReference type="EMBL" id="KAL2630273.1"/>
    </source>
</evidence>